<dbReference type="NCBIfam" id="NF002270">
    <property type="entry name" value="PRK01202.1"/>
    <property type="match status" value="1"/>
</dbReference>
<dbReference type="GO" id="GO:0005960">
    <property type="term" value="C:glycine cleavage complex"/>
    <property type="evidence" value="ECO:0007669"/>
    <property type="project" value="InterPro"/>
</dbReference>
<dbReference type="GO" id="GO:0005737">
    <property type="term" value="C:cytoplasm"/>
    <property type="evidence" value="ECO:0007669"/>
    <property type="project" value="TreeGrafter"/>
</dbReference>
<dbReference type="PROSITE" id="PS50968">
    <property type="entry name" value="BIOTINYL_LIPOYL"/>
    <property type="match status" value="1"/>
</dbReference>
<dbReference type="GO" id="GO:0009249">
    <property type="term" value="P:protein lipoylation"/>
    <property type="evidence" value="ECO:0007669"/>
    <property type="project" value="TreeGrafter"/>
</dbReference>
<dbReference type="InterPro" id="IPR000089">
    <property type="entry name" value="Biotin_lipoyl"/>
</dbReference>
<keyword evidence="2 3" id="KW-0450">Lipoyl</keyword>
<evidence type="ECO:0000313" key="7">
    <source>
        <dbReference type="Proteomes" id="UP000265431"/>
    </source>
</evidence>
<evidence type="ECO:0000256" key="4">
    <source>
        <dbReference type="PIRSR" id="PIRSR617453-50"/>
    </source>
</evidence>
<evidence type="ECO:0000259" key="5">
    <source>
        <dbReference type="PROSITE" id="PS50968"/>
    </source>
</evidence>
<dbReference type="PANTHER" id="PTHR11715:SF3">
    <property type="entry name" value="GLYCINE CLEAVAGE SYSTEM H PROTEIN-RELATED"/>
    <property type="match status" value="1"/>
</dbReference>
<dbReference type="InterPro" id="IPR033753">
    <property type="entry name" value="GCV_H/Fam206"/>
</dbReference>
<dbReference type="PROSITE" id="PS00189">
    <property type="entry name" value="LIPOYL"/>
    <property type="match status" value="1"/>
</dbReference>
<dbReference type="HAMAP" id="MF_00272">
    <property type="entry name" value="GcvH"/>
    <property type="match status" value="1"/>
</dbReference>
<dbReference type="AlphaFoldDB" id="A0A399R323"/>
<dbReference type="InterPro" id="IPR002930">
    <property type="entry name" value="GCV_H"/>
</dbReference>
<evidence type="ECO:0000256" key="3">
    <source>
        <dbReference type="HAMAP-Rule" id="MF_00272"/>
    </source>
</evidence>
<comment type="caution">
    <text evidence="6">The sequence shown here is derived from an EMBL/GenBank/DDBJ whole genome shotgun (WGS) entry which is preliminary data.</text>
</comment>
<dbReference type="SUPFAM" id="SSF51230">
    <property type="entry name" value="Single hybrid motif"/>
    <property type="match status" value="1"/>
</dbReference>
<dbReference type="Proteomes" id="UP000265431">
    <property type="component" value="Unassembled WGS sequence"/>
</dbReference>
<feature type="modified residue" description="N6-lipoyllysine" evidence="3 4">
    <location>
        <position position="65"/>
    </location>
</feature>
<dbReference type="OrthoDB" id="9796712at2"/>
<dbReference type="PANTHER" id="PTHR11715">
    <property type="entry name" value="GLYCINE CLEAVAGE SYSTEM H PROTEIN"/>
    <property type="match status" value="1"/>
</dbReference>
<comment type="function">
    <text evidence="3">The glycine cleavage system catalyzes the degradation of glycine. The H protein shuttles the methylamine group of glycine from the P protein to the T protein.</text>
</comment>
<evidence type="ECO:0000256" key="2">
    <source>
        <dbReference type="ARBA" id="ARBA00022823"/>
    </source>
</evidence>
<accession>A0A399R323</accession>
<dbReference type="NCBIfam" id="TIGR00527">
    <property type="entry name" value="gcvH"/>
    <property type="match status" value="1"/>
</dbReference>
<dbReference type="Pfam" id="PF01597">
    <property type="entry name" value="GCV_H"/>
    <property type="match status" value="1"/>
</dbReference>
<dbReference type="InterPro" id="IPR017453">
    <property type="entry name" value="GCV_H_sub"/>
</dbReference>
<comment type="subunit">
    <text evidence="3">The glycine cleavage system is composed of four proteins: P, T, L and H.</text>
</comment>
<dbReference type="Gene3D" id="2.40.50.100">
    <property type="match status" value="1"/>
</dbReference>
<comment type="similarity">
    <text evidence="1 3">Belongs to the GcvH family.</text>
</comment>
<evidence type="ECO:0000256" key="1">
    <source>
        <dbReference type="ARBA" id="ARBA00009249"/>
    </source>
</evidence>
<keyword evidence="7" id="KW-1185">Reference proteome</keyword>
<name>A0A399R323_9PROT</name>
<dbReference type="CDD" id="cd06848">
    <property type="entry name" value="GCS_H"/>
    <property type="match status" value="1"/>
</dbReference>
<dbReference type="InterPro" id="IPR003016">
    <property type="entry name" value="2-oxoA_DH_lipoyl-BS"/>
</dbReference>
<gene>
    <name evidence="3 6" type="primary">gcvH</name>
    <name evidence="6" type="ORF">D1224_01910</name>
</gene>
<organism evidence="6 7">
    <name type="scientific">Henriciella barbarensis</name>
    <dbReference type="NCBI Taxonomy" id="86342"/>
    <lineage>
        <taxon>Bacteria</taxon>
        <taxon>Pseudomonadati</taxon>
        <taxon>Pseudomonadota</taxon>
        <taxon>Alphaproteobacteria</taxon>
        <taxon>Hyphomonadales</taxon>
        <taxon>Hyphomonadaceae</taxon>
        <taxon>Henriciella</taxon>
    </lineage>
</organism>
<evidence type="ECO:0000313" key="6">
    <source>
        <dbReference type="EMBL" id="RIJ25896.1"/>
    </source>
</evidence>
<dbReference type="GO" id="GO:0019464">
    <property type="term" value="P:glycine decarboxylation via glycine cleavage system"/>
    <property type="evidence" value="ECO:0007669"/>
    <property type="project" value="UniProtKB-UniRule"/>
</dbReference>
<sequence length="129" mass="14226">MTQFTQQTTFYTEDHEWVTVHGDLATVGITRYAAEQLGDVVFVETPEVGKTFKKGDDMAVVESVKAASDVYAPLSGEVVDTNSALADSPETVNEHPEGEGWFCVIKFSDGAETRNLMDKDAYFEFCKGQ</sequence>
<proteinExistence type="inferred from homology"/>
<dbReference type="EMBL" id="QWGB01000004">
    <property type="protein sequence ID" value="RIJ25896.1"/>
    <property type="molecule type" value="Genomic_DNA"/>
</dbReference>
<protein>
    <recommendedName>
        <fullName evidence="3">Glycine cleavage system H protein</fullName>
    </recommendedName>
</protein>
<dbReference type="RefSeq" id="WP_119378247.1">
    <property type="nucleotide sequence ID" value="NZ_QWGB01000004.1"/>
</dbReference>
<comment type="cofactor">
    <cofactor evidence="3">
        <name>(R)-lipoate</name>
        <dbReference type="ChEBI" id="CHEBI:83088"/>
    </cofactor>
    <text evidence="3">Binds 1 lipoyl cofactor covalently.</text>
</comment>
<reference evidence="6 7" key="1">
    <citation type="submission" date="2018-08" db="EMBL/GenBank/DDBJ databases">
        <title>Henriciella mobilis sp. nov., isolated from seawater.</title>
        <authorList>
            <person name="Cheng H."/>
            <person name="Wu Y.-H."/>
            <person name="Xu X.-W."/>
            <person name="Guo L.-L."/>
        </authorList>
    </citation>
    <scope>NUCLEOTIDE SEQUENCE [LARGE SCALE GENOMIC DNA]</scope>
    <source>
        <strain evidence="6 7">CCUG66934</strain>
    </source>
</reference>
<dbReference type="InterPro" id="IPR011053">
    <property type="entry name" value="Single_hybrid_motif"/>
</dbReference>
<feature type="domain" description="Lipoyl-binding" evidence="5">
    <location>
        <begin position="24"/>
        <end position="106"/>
    </location>
</feature>